<dbReference type="Proteomes" id="UP000292082">
    <property type="component" value="Unassembled WGS sequence"/>
</dbReference>
<keyword evidence="3" id="KW-1185">Reference proteome</keyword>
<feature type="compositionally biased region" description="Basic and acidic residues" evidence="1">
    <location>
        <begin position="45"/>
        <end position="60"/>
    </location>
</feature>
<feature type="region of interest" description="Disordered" evidence="1">
    <location>
        <begin position="45"/>
        <end position="75"/>
    </location>
</feature>
<gene>
    <name evidence="2" type="ORF">BD310DRAFT_258805</name>
</gene>
<proteinExistence type="predicted"/>
<evidence type="ECO:0000313" key="2">
    <source>
        <dbReference type="EMBL" id="TBU52156.1"/>
    </source>
</evidence>
<dbReference type="EMBL" id="ML145264">
    <property type="protein sequence ID" value="TBU52156.1"/>
    <property type="molecule type" value="Genomic_DNA"/>
</dbReference>
<organism evidence="2 3">
    <name type="scientific">Dichomitus squalens</name>
    <dbReference type="NCBI Taxonomy" id="114155"/>
    <lineage>
        <taxon>Eukaryota</taxon>
        <taxon>Fungi</taxon>
        <taxon>Dikarya</taxon>
        <taxon>Basidiomycota</taxon>
        <taxon>Agaricomycotina</taxon>
        <taxon>Agaricomycetes</taxon>
        <taxon>Polyporales</taxon>
        <taxon>Polyporaceae</taxon>
        <taxon>Dichomitus</taxon>
    </lineage>
</organism>
<protein>
    <submittedName>
        <fullName evidence="2">Uncharacterized protein</fullName>
    </submittedName>
</protein>
<name>A0A4Q9PH96_9APHY</name>
<evidence type="ECO:0000313" key="3">
    <source>
        <dbReference type="Proteomes" id="UP000292082"/>
    </source>
</evidence>
<accession>A0A4Q9PH96</accession>
<dbReference type="AlphaFoldDB" id="A0A4Q9PH96"/>
<sequence length="143" mass="15559">MRSAVRRWESLHGRACMLQSEILTAVVEGEVQIWVLTADSRASDMERGDVAVPDDGRRGETVSLPGANKRAASRNEPDRTLPLFFATTSDASSPVLVLVVMHCAWTDLSSYSHESCATVACRLTHPFTSPSPHMPALVILPIS</sequence>
<reference evidence="2 3" key="1">
    <citation type="submission" date="2019-01" db="EMBL/GenBank/DDBJ databases">
        <title>Draft genome sequences of three monokaryotic isolates of the white-rot basidiomycete fungus Dichomitus squalens.</title>
        <authorList>
            <consortium name="DOE Joint Genome Institute"/>
            <person name="Lopez S.C."/>
            <person name="Andreopoulos B."/>
            <person name="Pangilinan J."/>
            <person name="Lipzen A."/>
            <person name="Riley R."/>
            <person name="Ahrendt S."/>
            <person name="Ng V."/>
            <person name="Barry K."/>
            <person name="Daum C."/>
            <person name="Grigoriev I.V."/>
            <person name="Hilden K.S."/>
            <person name="Makela M.R."/>
            <person name="de Vries R.P."/>
        </authorList>
    </citation>
    <scope>NUCLEOTIDE SEQUENCE [LARGE SCALE GENOMIC DNA]</scope>
    <source>
        <strain evidence="2 3">CBS 464.89</strain>
    </source>
</reference>
<evidence type="ECO:0000256" key="1">
    <source>
        <dbReference type="SAM" id="MobiDB-lite"/>
    </source>
</evidence>